<dbReference type="EMBL" id="BEYU01000189">
    <property type="protein sequence ID" value="GBG34355.1"/>
    <property type="molecule type" value="Genomic_DNA"/>
</dbReference>
<organism evidence="2 3">
    <name type="scientific">Hondaea fermentalgiana</name>
    <dbReference type="NCBI Taxonomy" id="2315210"/>
    <lineage>
        <taxon>Eukaryota</taxon>
        <taxon>Sar</taxon>
        <taxon>Stramenopiles</taxon>
        <taxon>Bigyra</taxon>
        <taxon>Labyrinthulomycetes</taxon>
        <taxon>Thraustochytrida</taxon>
        <taxon>Thraustochytriidae</taxon>
        <taxon>Hondaea</taxon>
    </lineage>
</organism>
<dbReference type="AlphaFoldDB" id="A0A2R5GUW5"/>
<dbReference type="Proteomes" id="UP000241890">
    <property type="component" value="Unassembled WGS sequence"/>
</dbReference>
<feature type="transmembrane region" description="Helical" evidence="1">
    <location>
        <begin position="6"/>
        <end position="25"/>
    </location>
</feature>
<dbReference type="OrthoDB" id="421671at2759"/>
<accession>A0A2R5GUW5</accession>
<evidence type="ECO:0000256" key="1">
    <source>
        <dbReference type="SAM" id="Phobius"/>
    </source>
</evidence>
<sequence length="297" mass="32550">MELALRVVGLSASLVLGTVTTVYFAPRSVKRKLLQATMLKEGDPELDTSRKYEALPHGKLQSLARNVWTVSGTLPQPGPGFNRNMTVWRVPDSSDLVIHSPICLDKETRAALEDLGTVACVIVPNMHHRLDEHAYREAYPEASFVCPANMAKKVTSCKTNFTVTAEEAASKFGFQALEPDAQIDFDELVYLFPVEKSAAGRQVAVFNDLLWNIKEEKADFVSSLVGSATGHLGMTAIGRIMCPDLAHLRRWIEANFVKNESVRLEAIVVAHGDVVTADEIPAQLAKAMQSMTTVVDA</sequence>
<dbReference type="InParanoid" id="A0A2R5GUW5"/>
<proteinExistence type="predicted"/>
<name>A0A2R5GUW5_9STRA</name>
<keyword evidence="1" id="KW-1133">Transmembrane helix</keyword>
<gene>
    <name evidence="2" type="ORF">FCC1311_105782</name>
</gene>
<evidence type="ECO:0000313" key="3">
    <source>
        <dbReference type="Proteomes" id="UP000241890"/>
    </source>
</evidence>
<evidence type="ECO:0000313" key="2">
    <source>
        <dbReference type="EMBL" id="GBG34355.1"/>
    </source>
</evidence>
<comment type="caution">
    <text evidence="2">The sequence shown here is derived from an EMBL/GenBank/DDBJ whole genome shotgun (WGS) entry which is preliminary data.</text>
</comment>
<reference evidence="2 3" key="1">
    <citation type="submission" date="2017-12" db="EMBL/GenBank/DDBJ databases">
        <title>Sequencing, de novo assembly and annotation of complete genome of a new Thraustochytrid species, strain FCC1311.</title>
        <authorList>
            <person name="Sedici K."/>
            <person name="Godart F."/>
            <person name="Aiese Cigliano R."/>
            <person name="Sanseverino W."/>
            <person name="Barakat M."/>
            <person name="Ortet P."/>
            <person name="Marechal E."/>
            <person name="Cagnac O."/>
            <person name="Amato A."/>
        </authorList>
    </citation>
    <scope>NUCLEOTIDE SEQUENCE [LARGE SCALE GENOMIC DNA]</scope>
</reference>
<protein>
    <submittedName>
        <fullName evidence="2">Uncharacterized protein</fullName>
    </submittedName>
</protein>
<keyword evidence="1" id="KW-0812">Transmembrane</keyword>
<keyword evidence="1" id="KW-0472">Membrane</keyword>
<keyword evidence="3" id="KW-1185">Reference proteome</keyword>